<dbReference type="EMBL" id="CP001685">
    <property type="protein sequence ID" value="ACV39974.1"/>
    <property type="molecule type" value="Genomic_DNA"/>
</dbReference>
<evidence type="ECO:0000313" key="3">
    <source>
        <dbReference type="Proteomes" id="UP000001910"/>
    </source>
</evidence>
<name>C7ND96_LEPBD</name>
<keyword evidence="1" id="KW-0732">Signal</keyword>
<protein>
    <submittedName>
        <fullName evidence="2">Uncharacterized protein</fullName>
    </submittedName>
</protein>
<dbReference type="KEGG" id="lba:Lebu_2115"/>
<feature type="chain" id="PRO_5002981065" evidence="1">
    <location>
        <begin position="18"/>
        <end position="149"/>
    </location>
</feature>
<dbReference type="Proteomes" id="UP000001910">
    <property type="component" value="Chromosome"/>
</dbReference>
<accession>C7ND96</accession>
<dbReference type="OrthoDB" id="80227at2"/>
<evidence type="ECO:0000256" key="1">
    <source>
        <dbReference type="SAM" id="SignalP"/>
    </source>
</evidence>
<organism evidence="2 3">
    <name type="scientific">Leptotrichia buccalis (strain ATCC 14201 / DSM 1135 / JCM 12969 / NCTC 10249 / C-1013-b)</name>
    <dbReference type="NCBI Taxonomy" id="523794"/>
    <lineage>
        <taxon>Bacteria</taxon>
        <taxon>Fusobacteriati</taxon>
        <taxon>Fusobacteriota</taxon>
        <taxon>Fusobacteriia</taxon>
        <taxon>Fusobacteriales</taxon>
        <taxon>Leptotrichiaceae</taxon>
        <taxon>Leptotrichia</taxon>
    </lineage>
</organism>
<reference evidence="2 3" key="1">
    <citation type="journal article" date="2009" name="Stand. Genomic Sci.">
        <title>Complete genome sequence of Leptotrichia buccalis type strain (C-1013-b).</title>
        <authorList>
            <person name="Ivanova N."/>
            <person name="Gronow S."/>
            <person name="Lapidus A."/>
            <person name="Copeland A."/>
            <person name="Glavina Del Rio T."/>
            <person name="Nolan M."/>
            <person name="Lucas S."/>
            <person name="Chen F."/>
            <person name="Tice H."/>
            <person name="Cheng J.F."/>
            <person name="Saunders E."/>
            <person name="Bruce D."/>
            <person name="Goodwin L."/>
            <person name="Brettin T."/>
            <person name="Detter J.C."/>
            <person name="Han C."/>
            <person name="Pitluck S."/>
            <person name="Mikhailova N."/>
            <person name="Pati A."/>
            <person name="Mavrommatis K."/>
            <person name="Chen A."/>
            <person name="Palaniappan K."/>
            <person name="Land M."/>
            <person name="Hauser L."/>
            <person name="Chang Y.J."/>
            <person name="Jeffries C.D."/>
            <person name="Chain P."/>
            <person name="Rohde C."/>
            <person name="Goker M."/>
            <person name="Bristow J."/>
            <person name="Eisen J.A."/>
            <person name="Markowitz V."/>
            <person name="Hugenholtz P."/>
            <person name="Kyrpides N.C."/>
            <person name="Klenk H.P."/>
        </authorList>
    </citation>
    <scope>NUCLEOTIDE SEQUENCE [LARGE SCALE GENOMIC DNA]</scope>
    <source>
        <strain evidence="3">ATCC 14201 / DSM 1135 / JCM 12969 / NCTC 10249 / C-1013-b</strain>
    </source>
</reference>
<feature type="signal peptide" evidence="1">
    <location>
        <begin position="1"/>
        <end position="17"/>
    </location>
</feature>
<dbReference type="AlphaFoldDB" id="C7ND96"/>
<dbReference type="STRING" id="523794.Lebu_2115"/>
<dbReference type="RefSeq" id="WP_015770309.1">
    <property type="nucleotide sequence ID" value="NC_013192.1"/>
</dbReference>
<keyword evidence="3" id="KW-1185">Reference proteome</keyword>
<gene>
    <name evidence="2" type="ordered locus">Lebu_2115</name>
</gene>
<evidence type="ECO:0000313" key="2">
    <source>
        <dbReference type="EMBL" id="ACV39974.1"/>
    </source>
</evidence>
<sequence length="149" mass="17676">MRKILLSLFFVATLSFARSVDETVAQIRRDYNETNSYKNYDVVTQPAENDSDWDIKKYYRNGDLRKVVTSGGDGRVAETTEYYLKNGQTYFKYFVRKIYYNGVSREDERYYYDEDGELVRFIDDSGEVYEDEDGLDGDYGFYGNQKWED</sequence>
<proteinExistence type="predicted"/>
<dbReference type="HOGENOM" id="CLU_1480327_0_0_0"/>